<keyword evidence="2" id="KW-0732">Signal</keyword>
<accession>A0A0A9X5W8</accession>
<sequence length="443" mass="50247">MLIPVHLLLFGQIIHLATSTTLNPKPHHHRRHAPKHNNHISLASHKINKIKTRNAVPFIRSNYDFQELPLLPKREELIYPKRYLEKDGGELYFIRPGSRVDSPAYNPMRKRGEMWSEDNRIVGRGLDNVEDGMPRRYFAREQRKLSAGDDPYFIPNDDLKIDNKVASQLPFTQGQIQKSDNLLNSIITKMSPEAQNTLIDVLLKNLEDKTKVGAVKQNAVYPKLPQLTVKHNTPLDKLALPNLLLPAHEEKHDANPPTQLVQPFSLTLDETKLRTLYNILNEERMRSHDAYSSASPIVSSDFTNETMAKEIRKSSECVKCIHFVTSPNHATTPEITTKHASLHSSFSNAMYCQEHAPRGMDADSHGRIVNLTQIFNVHPRLLVVNSNLPGGKMAGNYKRCSRPTPGKKSKDSDSKKPCGKTLEPVYYVDIDDFPVEEGELLIQ</sequence>
<dbReference type="EMBL" id="GBRD01013643">
    <property type="protein sequence ID" value="JAG52183.1"/>
    <property type="molecule type" value="Transcribed_RNA"/>
</dbReference>
<feature type="signal peptide" evidence="2">
    <location>
        <begin position="1"/>
        <end position="19"/>
    </location>
</feature>
<proteinExistence type="predicted"/>
<reference evidence="3" key="2">
    <citation type="submission" date="2014-07" db="EMBL/GenBank/DDBJ databases">
        <authorList>
            <person name="Hull J."/>
        </authorList>
    </citation>
    <scope>NUCLEOTIDE SEQUENCE</scope>
</reference>
<dbReference type="EMBL" id="GBHO01029411">
    <property type="protein sequence ID" value="JAG14193.1"/>
    <property type="molecule type" value="Transcribed_RNA"/>
</dbReference>
<evidence type="ECO:0000256" key="2">
    <source>
        <dbReference type="SAM" id="SignalP"/>
    </source>
</evidence>
<evidence type="ECO:0000313" key="3">
    <source>
        <dbReference type="EMBL" id="JAG14193.1"/>
    </source>
</evidence>
<evidence type="ECO:0000313" key="4">
    <source>
        <dbReference type="EMBL" id="JAG52183.1"/>
    </source>
</evidence>
<feature type="region of interest" description="Disordered" evidence="1">
    <location>
        <begin position="394"/>
        <end position="420"/>
    </location>
</feature>
<evidence type="ECO:0000256" key="1">
    <source>
        <dbReference type="SAM" id="MobiDB-lite"/>
    </source>
</evidence>
<gene>
    <name evidence="3" type="primary">cls2</name>
    <name evidence="3" type="ORF">CM83_7843</name>
</gene>
<organism evidence="3">
    <name type="scientific">Lygus hesperus</name>
    <name type="common">Western plant bug</name>
    <dbReference type="NCBI Taxonomy" id="30085"/>
    <lineage>
        <taxon>Eukaryota</taxon>
        <taxon>Metazoa</taxon>
        <taxon>Ecdysozoa</taxon>
        <taxon>Arthropoda</taxon>
        <taxon>Hexapoda</taxon>
        <taxon>Insecta</taxon>
        <taxon>Pterygota</taxon>
        <taxon>Neoptera</taxon>
        <taxon>Paraneoptera</taxon>
        <taxon>Hemiptera</taxon>
        <taxon>Heteroptera</taxon>
        <taxon>Panheteroptera</taxon>
        <taxon>Cimicomorpha</taxon>
        <taxon>Miridae</taxon>
        <taxon>Mirini</taxon>
        <taxon>Lygus</taxon>
    </lineage>
</organism>
<reference evidence="4" key="3">
    <citation type="submission" date="2014-09" db="EMBL/GenBank/DDBJ databases">
        <authorList>
            <person name="Magalhaes I.L.F."/>
            <person name="Oliveira U."/>
            <person name="Santos F.R."/>
            <person name="Vidigal T.H.D.A."/>
            <person name="Brescovit A.D."/>
            <person name="Santos A.J."/>
        </authorList>
    </citation>
    <scope>NUCLEOTIDE SEQUENCE</scope>
</reference>
<protein>
    <submittedName>
        <fullName evidence="3">Cardiolipin synthase 2</fullName>
    </submittedName>
</protein>
<name>A0A0A9X5W8_LYGHE</name>
<feature type="chain" id="PRO_5015033803" evidence="2">
    <location>
        <begin position="20"/>
        <end position="443"/>
    </location>
</feature>
<dbReference type="AlphaFoldDB" id="A0A0A9X5W8"/>
<reference evidence="3" key="1">
    <citation type="journal article" date="2014" name="PLoS ONE">
        <title>Transcriptome-Based Identification of ABC Transporters in the Western Tarnished Plant Bug Lygus hesperus.</title>
        <authorList>
            <person name="Hull J.J."/>
            <person name="Chaney K."/>
            <person name="Geib S.M."/>
            <person name="Fabrick J.A."/>
            <person name="Brent C.S."/>
            <person name="Walsh D."/>
            <person name="Lavine L.C."/>
        </authorList>
    </citation>
    <scope>NUCLEOTIDE SEQUENCE</scope>
</reference>